<dbReference type="PANTHER" id="PTHR14957:SF1">
    <property type="entry name" value="UBIQUITIN-LIKE-CONJUGATING ENZYME ATG10"/>
    <property type="match status" value="1"/>
</dbReference>
<dbReference type="PANTHER" id="PTHR14957">
    <property type="entry name" value="UBIQUITIN-LIKE-CONJUGATING ENZYME ATG10"/>
    <property type="match status" value="1"/>
</dbReference>
<evidence type="ECO:0000313" key="7">
    <source>
        <dbReference type="EMBL" id="CAG9113292.1"/>
    </source>
</evidence>
<organism evidence="7 8">
    <name type="scientific">Plutella xylostella</name>
    <name type="common">Diamondback moth</name>
    <name type="synonym">Plutella maculipennis</name>
    <dbReference type="NCBI Taxonomy" id="51655"/>
    <lineage>
        <taxon>Eukaryota</taxon>
        <taxon>Metazoa</taxon>
        <taxon>Ecdysozoa</taxon>
        <taxon>Arthropoda</taxon>
        <taxon>Hexapoda</taxon>
        <taxon>Insecta</taxon>
        <taxon>Pterygota</taxon>
        <taxon>Neoptera</taxon>
        <taxon>Endopterygota</taxon>
        <taxon>Lepidoptera</taxon>
        <taxon>Glossata</taxon>
        <taxon>Ditrysia</taxon>
        <taxon>Yponomeutoidea</taxon>
        <taxon>Plutellidae</taxon>
        <taxon>Plutella</taxon>
    </lineage>
</organism>
<accession>A0A8S4EBY2</accession>
<dbReference type="Proteomes" id="UP000653454">
    <property type="component" value="Unassembled WGS sequence"/>
</dbReference>
<dbReference type="GO" id="GO:0032446">
    <property type="term" value="P:protein modification by small protein conjugation"/>
    <property type="evidence" value="ECO:0007669"/>
    <property type="project" value="TreeGrafter"/>
</dbReference>
<proteinExistence type="inferred from homology"/>
<evidence type="ECO:0000256" key="6">
    <source>
        <dbReference type="ARBA" id="ARBA00029833"/>
    </source>
</evidence>
<keyword evidence="3" id="KW-0808">Transferase</keyword>
<dbReference type="GO" id="GO:0005829">
    <property type="term" value="C:cytosol"/>
    <property type="evidence" value="ECO:0007669"/>
    <property type="project" value="TreeGrafter"/>
</dbReference>
<keyword evidence="4" id="KW-0833">Ubl conjugation pathway</keyword>
<keyword evidence="8" id="KW-1185">Reference proteome</keyword>
<gene>
    <name evidence="7" type="ORF">PLXY2_LOCUS5186</name>
</gene>
<dbReference type="GO" id="GO:0000045">
    <property type="term" value="P:autophagosome assembly"/>
    <property type="evidence" value="ECO:0007669"/>
    <property type="project" value="TreeGrafter"/>
</dbReference>
<dbReference type="InterPro" id="IPR007135">
    <property type="entry name" value="Atg3/Atg10"/>
</dbReference>
<dbReference type="GO" id="GO:0000422">
    <property type="term" value="P:autophagy of mitochondrion"/>
    <property type="evidence" value="ECO:0007669"/>
    <property type="project" value="TreeGrafter"/>
</dbReference>
<dbReference type="EMBL" id="CAJHNJ030000015">
    <property type="protein sequence ID" value="CAG9113292.1"/>
    <property type="molecule type" value="Genomic_DNA"/>
</dbReference>
<keyword evidence="5" id="KW-0072">Autophagy</keyword>
<evidence type="ECO:0000256" key="1">
    <source>
        <dbReference type="ARBA" id="ARBA00005696"/>
    </source>
</evidence>
<dbReference type="GO" id="GO:0061651">
    <property type="term" value="F:Atg12 conjugating enzyme activity"/>
    <property type="evidence" value="ECO:0007669"/>
    <property type="project" value="TreeGrafter"/>
</dbReference>
<dbReference type="Gene3D" id="3.30.1460.50">
    <property type="match status" value="1"/>
</dbReference>
<comment type="similarity">
    <text evidence="1">Belongs to the ATG10 family.</text>
</comment>
<dbReference type="AlphaFoldDB" id="A0A8S4EBY2"/>
<dbReference type="Pfam" id="PF03987">
    <property type="entry name" value="Autophagy_act_C"/>
    <property type="match status" value="1"/>
</dbReference>
<evidence type="ECO:0000256" key="2">
    <source>
        <dbReference type="ARBA" id="ARBA00021099"/>
    </source>
</evidence>
<reference evidence="7" key="1">
    <citation type="submission" date="2020-11" db="EMBL/GenBank/DDBJ databases">
        <authorList>
            <person name="Whiteford S."/>
        </authorList>
    </citation>
    <scope>NUCLEOTIDE SEQUENCE</scope>
</reference>
<comment type="caution">
    <text evidence="7">The sequence shown here is derived from an EMBL/GenBank/DDBJ whole genome shotgun (WGS) entry which is preliminary data.</text>
</comment>
<evidence type="ECO:0000313" key="8">
    <source>
        <dbReference type="Proteomes" id="UP000653454"/>
    </source>
</evidence>
<name>A0A8S4EBY2_PLUXY</name>
<evidence type="ECO:0000256" key="3">
    <source>
        <dbReference type="ARBA" id="ARBA00022679"/>
    </source>
</evidence>
<sequence length="167" mass="19600">MKMENCMNYEDYENAARKFIQISNAISDGWTLHEGIDSHSLHLRKETFLRIKNEEQDSLIKAEYVISYSTSYCVPIFAFNLWKSNGVLLTLEEIRNMAFIKISQGDFYSVITQQEHPLFFRPYFMIHPCHTEQLLLKFKAESKNLIVSFISLISPLIKFNLPLDYAM</sequence>
<evidence type="ECO:0000256" key="4">
    <source>
        <dbReference type="ARBA" id="ARBA00022786"/>
    </source>
</evidence>
<protein>
    <recommendedName>
        <fullName evidence="2">Ubiquitin-like-conjugating enzyme ATG10</fullName>
    </recommendedName>
    <alternativeName>
        <fullName evidence="6">Autophagy-related protein 10</fullName>
    </alternativeName>
</protein>
<evidence type="ECO:0000256" key="5">
    <source>
        <dbReference type="ARBA" id="ARBA00023006"/>
    </source>
</evidence>